<dbReference type="AlphaFoldDB" id="A0A437H133"/>
<dbReference type="Gene3D" id="3.30.450.20">
    <property type="entry name" value="PAS domain"/>
    <property type="match status" value="1"/>
</dbReference>
<keyword evidence="2" id="KW-0288">FMN</keyword>
<comment type="caution">
    <text evidence="5">The sequence shown here is derived from an EMBL/GenBank/DDBJ whole genome shotgun (WGS) entry which is preliminary data.</text>
</comment>
<keyword evidence="3" id="KW-0157">Chromophore</keyword>
<evidence type="ECO:0000313" key="6">
    <source>
        <dbReference type="Proteomes" id="UP000283003"/>
    </source>
</evidence>
<dbReference type="InterPro" id="IPR035965">
    <property type="entry name" value="PAS-like_dom_sf"/>
</dbReference>
<dbReference type="CDD" id="cd00130">
    <property type="entry name" value="PAS"/>
    <property type="match status" value="1"/>
</dbReference>
<dbReference type="OrthoDB" id="7991996at2"/>
<dbReference type="EMBL" id="RXOL01000001">
    <property type="protein sequence ID" value="RVQ69318.1"/>
    <property type="molecule type" value="Genomic_DNA"/>
</dbReference>
<evidence type="ECO:0000313" key="5">
    <source>
        <dbReference type="EMBL" id="RVQ69318.1"/>
    </source>
</evidence>
<accession>A0A437H133</accession>
<dbReference type="SUPFAM" id="SSF55785">
    <property type="entry name" value="PYP-like sensor domain (PAS domain)"/>
    <property type="match status" value="1"/>
</dbReference>
<organism evidence="5 6">
    <name type="scientific">Croceicoccus ponticola</name>
    <dbReference type="NCBI Taxonomy" id="2217664"/>
    <lineage>
        <taxon>Bacteria</taxon>
        <taxon>Pseudomonadati</taxon>
        <taxon>Pseudomonadota</taxon>
        <taxon>Alphaproteobacteria</taxon>
        <taxon>Sphingomonadales</taxon>
        <taxon>Erythrobacteraceae</taxon>
        <taxon>Croceicoccus</taxon>
    </lineage>
</organism>
<proteinExistence type="predicted"/>
<dbReference type="NCBIfam" id="TIGR00229">
    <property type="entry name" value="sensory_box"/>
    <property type="match status" value="1"/>
</dbReference>
<evidence type="ECO:0000256" key="1">
    <source>
        <dbReference type="ARBA" id="ARBA00022630"/>
    </source>
</evidence>
<protein>
    <submittedName>
        <fullName evidence="5">PAS domain-containing protein</fullName>
    </submittedName>
</protein>
<dbReference type="PANTHER" id="PTHR47429:SF2">
    <property type="entry name" value="PROTEIN TWIN LOV 1"/>
    <property type="match status" value="1"/>
</dbReference>
<keyword evidence="1" id="KW-0285">Flavoprotein</keyword>
<reference evidence="5 6" key="1">
    <citation type="submission" date="2018-12" db="EMBL/GenBank/DDBJ databases">
        <title>Croceicoccus ponticola sp. nov., a lipolytic bacterium isolated from seawater.</title>
        <authorList>
            <person name="Yoon J.-H."/>
        </authorList>
    </citation>
    <scope>NUCLEOTIDE SEQUENCE [LARGE SCALE GENOMIC DNA]</scope>
    <source>
        <strain evidence="5 6">GM-16</strain>
    </source>
</reference>
<dbReference type="InterPro" id="IPR000014">
    <property type="entry name" value="PAS"/>
</dbReference>
<keyword evidence="6" id="KW-1185">Reference proteome</keyword>
<name>A0A437H133_9SPHN</name>
<dbReference type="Pfam" id="PF13426">
    <property type="entry name" value="PAS_9"/>
    <property type="match status" value="1"/>
</dbReference>
<feature type="domain" description="PAS" evidence="4">
    <location>
        <begin position="2"/>
        <end position="58"/>
    </location>
</feature>
<sequence>MPFEAFKDFLDNSGVALSIADARAEDFPLITANPAFCRLTGYDEAEVIGRNCRFLQPDGGGGPVRQRIRDFLHDHAQREERFLIANRRKDGSEFLNLLYMTKIREAGTDLYIVGSQFDFTRHDGRGPDGYDETLRQDIRELGRLTGEMGIVTLGTYRSLATSAAIIAEAKLIL</sequence>
<evidence type="ECO:0000259" key="4">
    <source>
        <dbReference type="PROSITE" id="PS50112"/>
    </source>
</evidence>
<evidence type="ECO:0000256" key="2">
    <source>
        <dbReference type="ARBA" id="ARBA00022643"/>
    </source>
</evidence>
<evidence type="ECO:0000256" key="3">
    <source>
        <dbReference type="ARBA" id="ARBA00022991"/>
    </source>
</evidence>
<dbReference type="PANTHER" id="PTHR47429">
    <property type="entry name" value="PROTEIN TWIN LOV 1"/>
    <property type="match status" value="1"/>
</dbReference>
<dbReference type="Proteomes" id="UP000283003">
    <property type="component" value="Unassembled WGS sequence"/>
</dbReference>
<dbReference type="PROSITE" id="PS50112">
    <property type="entry name" value="PAS"/>
    <property type="match status" value="1"/>
</dbReference>
<gene>
    <name evidence="5" type="ORF">EKN06_03790</name>
</gene>
<dbReference type="SMART" id="SM00091">
    <property type="entry name" value="PAS"/>
    <property type="match status" value="1"/>
</dbReference>
<dbReference type="RefSeq" id="WP_127611510.1">
    <property type="nucleotide sequence ID" value="NZ_RXOL01000001.1"/>
</dbReference>